<dbReference type="PROSITE" id="PS50042">
    <property type="entry name" value="CNMP_BINDING_3"/>
    <property type="match status" value="1"/>
</dbReference>
<comment type="caution">
    <text evidence="2">The sequence shown here is derived from an EMBL/GenBank/DDBJ whole genome shotgun (WGS) entry which is preliminary data.</text>
</comment>
<dbReference type="RefSeq" id="WP_324181395.1">
    <property type="nucleotide sequence ID" value="NZ_BAABAW010000025.1"/>
</dbReference>
<dbReference type="Gene3D" id="2.60.120.10">
    <property type="entry name" value="Jelly Rolls"/>
    <property type="match status" value="1"/>
</dbReference>
<evidence type="ECO:0000259" key="1">
    <source>
        <dbReference type="PROSITE" id="PS50042"/>
    </source>
</evidence>
<dbReference type="InterPro" id="IPR018490">
    <property type="entry name" value="cNMP-bd_dom_sf"/>
</dbReference>
<keyword evidence="3" id="KW-1185">Reference proteome</keyword>
<dbReference type="InterPro" id="IPR014710">
    <property type="entry name" value="RmlC-like_jellyroll"/>
</dbReference>
<accession>A0ABU5ZZP9</accession>
<reference evidence="2 3" key="1">
    <citation type="journal article" date="2013" name="Int. J. Syst. Evol. Microbiol.">
        <title>Aquimarina gracilis sp. nov., isolated from the gut microflora of a mussel, Mytilus coruscus, and emended description of Aquimarina spongiae.</title>
        <authorList>
            <person name="Park S.C."/>
            <person name="Choe H.N."/>
            <person name="Baik K.S."/>
            <person name="Seong C.N."/>
        </authorList>
    </citation>
    <scope>NUCLEOTIDE SEQUENCE [LARGE SCALE GENOMIC DNA]</scope>
    <source>
        <strain evidence="2 3">PSC32</strain>
    </source>
</reference>
<proteinExistence type="predicted"/>
<name>A0ABU5ZZP9_9FLAO</name>
<dbReference type="EMBL" id="JAYKLX010000008">
    <property type="protein sequence ID" value="MEB3347374.1"/>
    <property type="molecule type" value="Genomic_DNA"/>
</dbReference>
<dbReference type="Pfam" id="PF00027">
    <property type="entry name" value="cNMP_binding"/>
    <property type="match status" value="1"/>
</dbReference>
<sequence>MIRTNHELLDFFSKNCEENEFIKYEQFHPGKKIINQGSLVRGVYIIEKGIGKCYVEEENGKIFIQEFFGKGEILGEVEIFDDALSFSNVEAVTRISAYRIEKNDFYKLIEKKNEFGIILFKAMAVKLRNTAKRASSQQSYPLEYNLKKLLQLSSAETEHISKNDMASYLGITLRSLNRKIKQIQKNDP</sequence>
<dbReference type="Proteomes" id="UP001327027">
    <property type="component" value="Unassembled WGS sequence"/>
</dbReference>
<protein>
    <submittedName>
        <fullName evidence="2">Crp/Fnr family transcriptional regulator</fullName>
    </submittedName>
</protein>
<dbReference type="CDD" id="cd00038">
    <property type="entry name" value="CAP_ED"/>
    <property type="match status" value="1"/>
</dbReference>
<evidence type="ECO:0000313" key="3">
    <source>
        <dbReference type="Proteomes" id="UP001327027"/>
    </source>
</evidence>
<gene>
    <name evidence="2" type="ORF">U6A24_18000</name>
</gene>
<evidence type="ECO:0000313" key="2">
    <source>
        <dbReference type="EMBL" id="MEB3347374.1"/>
    </source>
</evidence>
<organism evidence="2 3">
    <name type="scientific">Aquimarina gracilis</name>
    <dbReference type="NCBI Taxonomy" id="874422"/>
    <lineage>
        <taxon>Bacteria</taxon>
        <taxon>Pseudomonadati</taxon>
        <taxon>Bacteroidota</taxon>
        <taxon>Flavobacteriia</taxon>
        <taxon>Flavobacteriales</taxon>
        <taxon>Flavobacteriaceae</taxon>
        <taxon>Aquimarina</taxon>
    </lineage>
</organism>
<dbReference type="SUPFAM" id="SSF51206">
    <property type="entry name" value="cAMP-binding domain-like"/>
    <property type="match status" value="1"/>
</dbReference>
<feature type="domain" description="Cyclic nucleotide-binding" evidence="1">
    <location>
        <begin position="22"/>
        <end position="109"/>
    </location>
</feature>
<dbReference type="InterPro" id="IPR000595">
    <property type="entry name" value="cNMP-bd_dom"/>
</dbReference>